<dbReference type="EMBL" id="AP017928">
    <property type="protein sequence ID" value="BBA32326.1"/>
    <property type="molecule type" value="Genomic_DNA"/>
</dbReference>
<keyword evidence="5" id="KW-1185">Reference proteome</keyword>
<dbReference type="KEGG" id="mmai:sS8_0358"/>
<evidence type="ECO:0000313" key="5">
    <source>
        <dbReference type="Proteomes" id="UP000266313"/>
    </source>
</evidence>
<accession>A0A286P3V4</accession>
<evidence type="ECO:0000256" key="3">
    <source>
        <dbReference type="SAM" id="SignalP"/>
    </source>
</evidence>
<dbReference type="OrthoDB" id="5569524at2"/>
<proteinExistence type="predicted"/>
<name>A0A286P3V4_9GAMM</name>
<dbReference type="RefSeq" id="WP_119628141.1">
    <property type="nucleotide sequence ID" value="NZ_AP017928.1"/>
</dbReference>
<feature type="chain" id="PRO_5013103687" description="Chromosome partition protein Smc" evidence="3">
    <location>
        <begin position="38"/>
        <end position="248"/>
    </location>
</feature>
<protein>
    <recommendedName>
        <fullName evidence="6">Chromosome partition protein Smc</fullName>
    </recommendedName>
</protein>
<organism evidence="4 5">
    <name type="scientific">Methylocaldum marinum</name>
    <dbReference type="NCBI Taxonomy" id="1432792"/>
    <lineage>
        <taxon>Bacteria</taxon>
        <taxon>Pseudomonadati</taxon>
        <taxon>Pseudomonadota</taxon>
        <taxon>Gammaproteobacteria</taxon>
        <taxon>Methylococcales</taxon>
        <taxon>Methylococcaceae</taxon>
        <taxon>Methylocaldum</taxon>
    </lineage>
</organism>
<gene>
    <name evidence="4" type="ORF">sS8_0358</name>
</gene>
<dbReference type="Proteomes" id="UP000266313">
    <property type="component" value="Chromosome"/>
</dbReference>
<evidence type="ECO:0008006" key="6">
    <source>
        <dbReference type="Google" id="ProtNLM"/>
    </source>
</evidence>
<feature type="signal peptide" evidence="3">
    <location>
        <begin position="1"/>
        <end position="37"/>
    </location>
</feature>
<keyword evidence="3" id="KW-0732">Signal</keyword>
<evidence type="ECO:0000313" key="4">
    <source>
        <dbReference type="EMBL" id="BBA32326.1"/>
    </source>
</evidence>
<feature type="compositionally biased region" description="Acidic residues" evidence="2">
    <location>
        <begin position="239"/>
        <end position="248"/>
    </location>
</feature>
<feature type="region of interest" description="Disordered" evidence="2">
    <location>
        <begin position="219"/>
        <end position="248"/>
    </location>
</feature>
<evidence type="ECO:0000256" key="2">
    <source>
        <dbReference type="SAM" id="MobiDB-lite"/>
    </source>
</evidence>
<sequence>MCPFGLNSSFSGLRTRSAVFFLSLCCASVFGSSLAHAQAPRQDAAAQALRKAQGMLRQLSQEKAALETERSALLEHVKKLEEQVRRLEGFENLVQQQKRSLDNLRAGNESLQGRIHQDSERIHGLNERLRAAIGELKKYRQDNELLVSAVAERSRWIKECTEKNEGLYRANRELLTKYRGKGFWEALTEGEPFTQISSVRAENEAQAFQFKLEDLQVTPWQEAGENASEPSPAGGSYEVDPDEEEDEQ</sequence>
<keyword evidence="1" id="KW-0175">Coiled coil</keyword>
<dbReference type="AlphaFoldDB" id="A0A286P3V4"/>
<feature type="coiled-coil region" evidence="1">
    <location>
        <begin position="42"/>
        <end position="142"/>
    </location>
</feature>
<evidence type="ECO:0000256" key="1">
    <source>
        <dbReference type="SAM" id="Coils"/>
    </source>
</evidence>
<reference evidence="4 5" key="1">
    <citation type="submission" date="2016-12" db="EMBL/GenBank/DDBJ databases">
        <title>Genome sequencing of Methylocaldum marinum.</title>
        <authorList>
            <person name="Takeuchi M."/>
            <person name="Kamagata Y."/>
            <person name="Hiraoka S."/>
            <person name="Oshima K."/>
            <person name="Hattori M."/>
            <person name="Iwasaki W."/>
        </authorList>
    </citation>
    <scope>NUCLEOTIDE SEQUENCE [LARGE SCALE GENOMIC DNA]</scope>
    <source>
        <strain evidence="4 5">S8</strain>
    </source>
</reference>